<sequence length="751" mass="81620">MRSRERTTVIQYGELQGKQPGCDAQANIKWQNMEGKMKARMNGNVPTSLGRPVGLMALDEPPPRMRRTIASSGRNKPVILRHDMGAGPTPPSRTQDRKGNKEITLEGSPECDIQFIDVPKTGQNLKNTTDPTFGRVLNTDVEGGQRGMGPTSKLVKRDSKGKIPGIDSGAPSGSRSGAPDSIIYRSGVPGGSSRSASNVSRKVGGLSNERTTASGISRNTVQSGVPRSGQRGVEGSSKSGVSANRSGNLGNRSGNLGQRSGIASTDTEKCGLPSSGRPSSGRKAASSGRRTGAPSSGTEKSRAPGSGTRRGSASSSGRSSALSSTRSGYSDALESEISQSTEFSEVPKQSRVIDPKEILEQNQEGDFEKIYEINLHAAELTAISNLEKFTKVRVLDLSCNFIEKIENLEPNSDLRELKLYDNRLRVVERLKGCKELSNLQLQHNKIRQIGKGLSGLSKLKHLRIDCNRLLKLEAAEVSCCSQLTTLDISFNILDNISALNYLPHLEDLLAAGNRLRSVDLSRCKRLQEADLSNNKLADISGLRGLPNLQIINLGSNQLTSLKGLGKSRSLQEIHAADNKFTELSYIPTNFPKLEILNITDSCIEDFDEVCYLEELSELAELFIAGNPFSEPGGSHTHYMAEMQVILPNLEILDGAHVKRTAQKGAPVMRPMSASTIISVRQVEAQIKSSDSEMKNLESSILKQFDSLREMYETLPERPLSPLTSENSLDGQRKTRSRARIQDAMKFAADNF</sequence>
<evidence type="ECO:0000313" key="5">
    <source>
        <dbReference type="Proteomes" id="UP000242188"/>
    </source>
</evidence>
<dbReference type="PANTHER" id="PTHR46652:SF3">
    <property type="entry name" value="LEUCINE-RICH REPEAT-CONTAINING PROTEIN 9"/>
    <property type="match status" value="1"/>
</dbReference>
<gene>
    <name evidence="4" type="ORF">KP79_PYT06179</name>
</gene>
<feature type="region of interest" description="Disordered" evidence="3">
    <location>
        <begin position="79"/>
        <end position="102"/>
    </location>
</feature>
<dbReference type="InterPro" id="IPR032675">
    <property type="entry name" value="LRR_dom_sf"/>
</dbReference>
<protein>
    <submittedName>
        <fullName evidence="4">Protein phosphatase 1 regulatory subunit 7</fullName>
    </submittedName>
</protein>
<feature type="compositionally biased region" description="Low complexity" evidence="3">
    <location>
        <begin position="274"/>
        <end position="293"/>
    </location>
</feature>
<proteinExistence type="predicted"/>
<organism evidence="4 5">
    <name type="scientific">Mizuhopecten yessoensis</name>
    <name type="common">Japanese scallop</name>
    <name type="synonym">Patinopecten yessoensis</name>
    <dbReference type="NCBI Taxonomy" id="6573"/>
    <lineage>
        <taxon>Eukaryota</taxon>
        <taxon>Metazoa</taxon>
        <taxon>Spiralia</taxon>
        <taxon>Lophotrochozoa</taxon>
        <taxon>Mollusca</taxon>
        <taxon>Bivalvia</taxon>
        <taxon>Autobranchia</taxon>
        <taxon>Pteriomorphia</taxon>
        <taxon>Pectinida</taxon>
        <taxon>Pectinoidea</taxon>
        <taxon>Pectinidae</taxon>
        <taxon>Mizuhopecten</taxon>
    </lineage>
</organism>
<dbReference type="Pfam" id="PF12799">
    <property type="entry name" value="LRR_4"/>
    <property type="match status" value="1"/>
</dbReference>
<feature type="compositionally biased region" description="Polar residues" evidence="3">
    <location>
        <begin position="208"/>
        <end position="225"/>
    </location>
</feature>
<evidence type="ECO:0000256" key="1">
    <source>
        <dbReference type="ARBA" id="ARBA00022614"/>
    </source>
</evidence>
<dbReference type="PANTHER" id="PTHR46652">
    <property type="entry name" value="LEUCINE-RICH REPEAT AND IQ DOMAIN-CONTAINING PROTEIN 1-RELATED"/>
    <property type="match status" value="1"/>
</dbReference>
<feature type="compositionally biased region" description="Polar residues" evidence="3">
    <location>
        <begin position="122"/>
        <end position="131"/>
    </location>
</feature>
<name>A0A210QPE5_MIZYE</name>
<dbReference type="InterPro" id="IPR001611">
    <property type="entry name" value="Leu-rich_rpt"/>
</dbReference>
<evidence type="ECO:0000256" key="2">
    <source>
        <dbReference type="ARBA" id="ARBA00022737"/>
    </source>
</evidence>
<dbReference type="EMBL" id="NEDP02002569">
    <property type="protein sequence ID" value="OWF50609.1"/>
    <property type="molecule type" value="Genomic_DNA"/>
</dbReference>
<dbReference type="STRING" id="6573.A0A210QPE5"/>
<dbReference type="OrthoDB" id="1574204at2759"/>
<feature type="compositionally biased region" description="Low complexity" evidence="3">
    <location>
        <begin position="303"/>
        <end position="330"/>
    </location>
</feature>
<dbReference type="AlphaFoldDB" id="A0A210QPE5"/>
<keyword evidence="1" id="KW-0433">Leucine-rich repeat</keyword>
<dbReference type="Gene3D" id="3.80.10.10">
    <property type="entry name" value="Ribonuclease Inhibitor"/>
    <property type="match status" value="2"/>
</dbReference>
<dbReference type="SUPFAM" id="SSF52058">
    <property type="entry name" value="L domain-like"/>
    <property type="match status" value="1"/>
</dbReference>
<evidence type="ECO:0000313" key="4">
    <source>
        <dbReference type="EMBL" id="OWF50609.1"/>
    </source>
</evidence>
<feature type="compositionally biased region" description="Low complexity" evidence="3">
    <location>
        <begin position="167"/>
        <end position="181"/>
    </location>
</feature>
<dbReference type="SMART" id="SM00364">
    <property type="entry name" value="LRR_BAC"/>
    <property type="match status" value="4"/>
</dbReference>
<evidence type="ECO:0000256" key="3">
    <source>
        <dbReference type="SAM" id="MobiDB-lite"/>
    </source>
</evidence>
<feature type="region of interest" description="Disordered" evidence="3">
    <location>
        <begin position="714"/>
        <end position="736"/>
    </location>
</feature>
<dbReference type="PROSITE" id="PS51450">
    <property type="entry name" value="LRR"/>
    <property type="match status" value="4"/>
</dbReference>
<keyword evidence="5" id="KW-1185">Reference proteome</keyword>
<feature type="region of interest" description="Disordered" evidence="3">
    <location>
        <begin position="122"/>
        <end position="349"/>
    </location>
</feature>
<feature type="compositionally biased region" description="Low complexity" evidence="3">
    <location>
        <begin position="244"/>
        <end position="257"/>
    </location>
</feature>
<dbReference type="Proteomes" id="UP000242188">
    <property type="component" value="Unassembled WGS sequence"/>
</dbReference>
<reference evidence="4 5" key="1">
    <citation type="journal article" date="2017" name="Nat. Ecol. Evol.">
        <title>Scallop genome provides insights into evolution of bilaterian karyotype and development.</title>
        <authorList>
            <person name="Wang S."/>
            <person name="Zhang J."/>
            <person name="Jiao W."/>
            <person name="Li J."/>
            <person name="Xun X."/>
            <person name="Sun Y."/>
            <person name="Guo X."/>
            <person name="Huan P."/>
            <person name="Dong B."/>
            <person name="Zhang L."/>
            <person name="Hu X."/>
            <person name="Sun X."/>
            <person name="Wang J."/>
            <person name="Zhao C."/>
            <person name="Wang Y."/>
            <person name="Wang D."/>
            <person name="Huang X."/>
            <person name="Wang R."/>
            <person name="Lv J."/>
            <person name="Li Y."/>
            <person name="Zhang Z."/>
            <person name="Liu B."/>
            <person name="Lu W."/>
            <person name="Hui Y."/>
            <person name="Liang J."/>
            <person name="Zhou Z."/>
            <person name="Hou R."/>
            <person name="Li X."/>
            <person name="Liu Y."/>
            <person name="Li H."/>
            <person name="Ning X."/>
            <person name="Lin Y."/>
            <person name="Zhao L."/>
            <person name="Xing Q."/>
            <person name="Dou J."/>
            <person name="Li Y."/>
            <person name="Mao J."/>
            <person name="Guo H."/>
            <person name="Dou H."/>
            <person name="Li T."/>
            <person name="Mu C."/>
            <person name="Jiang W."/>
            <person name="Fu Q."/>
            <person name="Fu X."/>
            <person name="Miao Y."/>
            <person name="Liu J."/>
            <person name="Yu Q."/>
            <person name="Li R."/>
            <person name="Liao H."/>
            <person name="Li X."/>
            <person name="Kong Y."/>
            <person name="Jiang Z."/>
            <person name="Chourrout D."/>
            <person name="Li R."/>
            <person name="Bao Z."/>
        </authorList>
    </citation>
    <scope>NUCLEOTIDE SEQUENCE [LARGE SCALE GENOMIC DNA]</scope>
    <source>
        <strain evidence="4 5">PY_sf001</strain>
    </source>
</reference>
<accession>A0A210QPE5</accession>
<keyword evidence="2" id="KW-0677">Repeat</keyword>
<dbReference type="InterPro" id="IPR050836">
    <property type="entry name" value="SDS22/Internalin_LRR"/>
</dbReference>
<dbReference type="InterPro" id="IPR025875">
    <property type="entry name" value="Leu-rich_rpt_4"/>
</dbReference>
<comment type="caution">
    <text evidence="4">The sequence shown here is derived from an EMBL/GenBank/DDBJ whole genome shotgun (WGS) entry which is preliminary data.</text>
</comment>
<dbReference type="SMART" id="SM00365">
    <property type="entry name" value="LRR_SD22"/>
    <property type="match status" value="6"/>
</dbReference>